<accession>A0A6B0U359</accession>
<protein>
    <submittedName>
        <fullName evidence="1">Putative secreted protein</fullName>
    </submittedName>
</protein>
<evidence type="ECO:0000313" key="1">
    <source>
        <dbReference type="EMBL" id="MXU82945.1"/>
    </source>
</evidence>
<organism evidence="1">
    <name type="scientific">Ixodes ricinus</name>
    <name type="common">Common tick</name>
    <name type="synonym">Acarus ricinus</name>
    <dbReference type="NCBI Taxonomy" id="34613"/>
    <lineage>
        <taxon>Eukaryota</taxon>
        <taxon>Metazoa</taxon>
        <taxon>Ecdysozoa</taxon>
        <taxon>Arthropoda</taxon>
        <taxon>Chelicerata</taxon>
        <taxon>Arachnida</taxon>
        <taxon>Acari</taxon>
        <taxon>Parasitiformes</taxon>
        <taxon>Ixodida</taxon>
        <taxon>Ixodoidea</taxon>
        <taxon>Ixodidae</taxon>
        <taxon>Ixodinae</taxon>
        <taxon>Ixodes</taxon>
    </lineage>
</organism>
<sequence length="72" mass="8162">MRRKRLGFIFSVSPSSMCTIIYKVHIDFSATLSHQHQQAGSSAVNRDYKESENPRFGVQRATATGSTRVFLR</sequence>
<name>A0A6B0U359_IXORI</name>
<proteinExistence type="predicted"/>
<dbReference type="AlphaFoldDB" id="A0A6B0U359"/>
<dbReference type="EMBL" id="GIFC01000862">
    <property type="protein sequence ID" value="MXU82945.1"/>
    <property type="molecule type" value="Transcribed_RNA"/>
</dbReference>
<reference evidence="1" key="1">
    <citation type="submission" date="2019-12" db="EMBL/GenBank/DDBJ databases">
        <title>An insight into the sialome of adult female Ixodes ricinus ticks feeding for 6 days.</title>
        <authorList>
            <person name="Perner J."/>
            <person name="Ribeiro J.M.C."/>
        </authorList>
    </citation>
    <scope>NUCLEOTIDE SEQUENCE</scope>
    <source>
        <strain evidence="1">Semi-engorged</strain>
        <tissue evidence="1">Salivary glands</tissue>
    </source>
</reference>